<feature type="compositionally biased region" description="Basic and acidic residues" evidence="1">
    <location>
        <begin position="75"/>
        <end position="86"/>
    </location>
</feature>
<organism evidence="2 3">
    <name type="scientific">Dendrothele bispora (strain CBS 962.96)</name>
    <dbReference type="NCBI Taxonomy" id="1314807"/>
    <lineage>
        <taxon>Eukaryota</taxon>
        <taxon>Fungi</taxon>
        <taxon>Dikarya</taxon>
        <taxon>Basidiomycota</taxon>
        <taxon>Agaricomycotina</taxon>
        <taxon>Agaricomycetes</taxon>
        <taxon>Agaricomycetidae</taxon>
        <taxon>Agaricales</taxon>
        <taxon>Agaricales incertae sedis</taxon>
        <taxon>Dendrothele</taxon>
    </lineage>
</organism>
<proteinExistence type="predicted"/>
<evidence type="ECO:0000313" key="2">
    <source>
        <dbReference type="EMBL" id="THU92249.1"/>
    </source>
</evidence>
<evidence type="ECO:0000256" key="1">
    <source>
        <dbReference type="SAM" id="MobiDB-lite"/>
    </source>
</evidence>
<dbReference type="Proteomes" id="UP000297245">
    <property type="component" value="Unassembled WGS sequence"/>
</dbReference>
<dbReference type="EMBL" id="ML179284">
    <property type="protein sequence ID" value="THU92249.1"/>
    <property type="molecule type" value="Genomic_DNA"/>
</dbReference>
<feature type="compositionally biased region" description="Basic and acidic residues" evidence="1">
    <location>
        <begin position="1"/>
        <end position="14"/>
    </location>
</feature>
<feature type="non-terminal residue" evidence="2">
    <location>
        <position position="163"/>
    </location>
</feature>
<reference evidence="2 3" key="1">
    <citation type="journal article" date="2019" name="Nat. Ecol. Evol.">
        <title>Megaphylogeny resolves global patterns of mushroom evolution.</title>
        <authorList>
            <person name="Varga T."/>
            <person name="Krizsan K."/>
            <person name="Foldi C."/>
            <person name="Dima B."/>
            <person name="Sanchez-Garcia M."/>
            <person name="Sanchez-Ramirez S."/>
            <person name="Szollosi G.J."/>
            <person name="Szarkandi J.G."/>
            <person name="Papp V."/>
            <person name="Albert L."/>
            <person name="Andreopoulos W."/>
            <person name="Angelini C."/>
            <person name="Antonin V."/>
            <person name="Barry K.W."/>
            <person name="Bougher N.L."/>
            <person name="Buchanan P."/>
            <person name="Buyck B."/>
            <person name="Bense V."/>
            <person name="Catcheside P."/>
            <person name="Chovatia M."/>
            <person name="Cooper J."/>
            <person name="Damon W."/>
            <person name="Desjardin D."/>
            <person name="Finy P."/>
            <person name="Geml J."/>
            <person name="Haridas S."/>
            <person name="Hughes K."/>
            <person name="Justo A."/>
            <person name="Karasinski D."/>
            <person name="Kautmanova I."/>
            <person name="Kiss B."/>
            <person name="Kocsube S."/>
            <person name="Kotiranta H."/>
            <person name="LaButti K.M."/>
            <person name="Lechner B.E."/>
            <person name="Liimatainen K."/>
            <person name="Lipzen A."/>
            <person name="Lukacs Z."/>
            <person name="Mihaltcheva S."/>
            <person name="Morgado L.N."/>
            <person name="Niskanen T."/>
            <person name="Noordeloos M.E."/>
            <person name="Ohm R.A."/>
            <person name="Ortiz-Santana B."/>
            <person name="Ovrebo C."/>
            <person name="Racz N."/>
            <person name="Riley R."/>
            <person name="Savchenko A."/>
            <person name="Shiryaev A."/>
            <person name="Soop K."/>
            <person name="Spirin V."/>
            <person name="Szebenyi C."/>
            <person name="Tomsovsky M."/>
            <person name="Tulloss R.E."/>
            <person name="Uehling J."/>
            <person name="Grigoriev I.V."/>
            <person name="Vagvolgyi C."/>
            <person name="Papp T."/>
            <person name="Martin F.M."/>
            <person name="Miettinen O."/>
            <person name="Hibbett D.S."/>
            <person name="Nagy L.G."/>
        </authorList>
    </citation>
    <scope>NUCLEOTIDE SEQUENCE [LARGE SCALE GENOMIC DNA]</scope>
    <source>
        <strain evidence="2 3">CBS 962.96</strain>
    </source>
</reference>
<sequence>MQELMKCIKQDLTRPDVGAGTTSSKNDGQGQRIVMHRSSWRKSTRPKLPSSSDDDTQSDSDTPNGPESSPNNRVPVDKVNDMDRYTNPRFVPPDPRRVDLAQGLPPFPPNAFRMLYLARHAKENAAQKTHSSTTQIGTLMIPSRYRLPHVTKLAVGMGNLPQV</sequence>
<feature type="region of interest" description="Disordered" evidence="1">
    <location>
        <begin position="1"/>
        <end position="97"/>
    </location>
</feature>
<feature type="compositionally biased region" description="Polar residues" evidence="1">
    <location>
        <begin position="63"/>
        <end position="72"/>
    </location>
</feature>
<gene>
    <name evidence="2" type="ORF">K435DRAFT_780303</name>
</gene>
<protein>
    <submittedName>
        <fullName evidence="2">Uncharacterized protein</fullName>
    </submittedName>
</protein>
<name>A0A4S8LRX2_DENBC</name>
<accession>A0A4S8LRX2</accession>
<dbReference type="AlphaFoldDB" id="A0A4S8LRX2"/>
<feature type="compositionally biased region" description="Basic residues" evidence="1">
    <location>
        <begin position="34"/>
        <end position="45"/>
    </location>
</feature>
<evidence type="ECO:0000313" key="3">
    <source>
        <dbReference type="Proteomes" id="UP000297245"/>
    </source>
</evidence>
<keyword evidence="3" id="KW-1185">Reference proteome</keyword>
<feature type="compositionally biased region" description="Polar residues" evidence="1">
    <location>
        <begin position="20"/>
        <end position="29"/>
    </location>
</feature>